<protein>
    <submittedName>
        <fullName evidence="1">Uncharacterized protein</fullName>
    </submittedName>
</protein>
<dbReference type="AlphaFoldDB" id="A0A0P1A568"/>
<dbReference type="Proteomes" id="UP000054928">
    <property type="component" value="Unassembled WGS sequence"/>
</dbReference>
<organism evidence="1 2">
    <name type="scientific">Plasmopara halstedii</name>
    <name type="common">Downy mildew of sunflower</name>
    <dbReference type="NCBI Taxonomy" id="4781"/>
    <lineage>
        <taxon>Eukaryota</taxon>
        <taxon>Sar</taxon>
        <taxon>Stramenopiles</taxon>
        <taxon>Oomycota</taxon>
        <taxon>Peronosporomycetes</taxon>
        <taxon>Peronosporales</taxon>
        <taxon>Peronosporaceae</taxon>
        <taxon>Plasmopara</taxon>
    </lineage>
</organism>
<sequence>MSTVKNLKKRNTSGQYVMPLQKHRLLNATAVTKRCARNDQANRPQSLPWYNLLGLHTPPDVEACPHSRGYLLINRVVDKDVG</sequence>
<proteinExistence type="predicted"/>
<dbReference type="GeneID" id="36404444"/>
<evidence type="ECO:0000313" key="2">
    <source>
        <dbReference type="Proteomes" id="UP000054928"/>
    </source>
</evidence>
<name>A0A0P1A568_PLAHL</name>
<dbReference type="RefSeq" id="XP_024571631.1">
    <property type="nucleotide sequence ID" value="XM_024722225.1"/>
</dbReference>
<reference evidence="2" key="1">
    <citation type="submission" date="2014-09" db="EMBL/GenBank/DDBJ databases">
        <authorList>
            <person name="Sharma Rahul"/>
            <person name="Thines Marco"/>
        </authorList>
    </citation>
    <scope>NUCLEOTIDE SEQUENCE [LARGE SCALE GENOMIC DNA]</scope>
</reference>
<dbReference type="EMBL" id="CCYD01000041">
    <property type="protein sequence ID" value="CEG35262.1"/>
    <property type="molecule type" value="Genomic_DNA"/>
</dbReference>
<accession>A0A0P1A568</accession>
<evidence type="ECO:0000313" key="1">
    <source>
        <dbReference type="EMBL" id="CEG35262.1"/>
    </source>
</evidence>
<keyword evidence="2" id="KW-1185">Reference proteome</keyword>